<keyword evidence="1" id="KW-0732">Signal</keyword>
<accession>A0A1H6XQ10</accession>
<protein>
    <submittedName>
        <fullName evidence="2">Uncharacterized protein</fullName>
    </submittedName>
</protein>
<dbReference type="Proteomes" id="UP000183077">
    <property type="component" value="Unassembled WGS sequence"/>
</dbReference>
<dbReference type="RefSeq" id="WP_074747615.1">
    <property type="nucleotide sequence ID" value="NZ_FNYS01000022.1"/>
</dbReference>
<evidence type="ECO:0000313" key="2">
    <source>
        <dbReference type="EMBL" id="SEJ29674.1"/>
    </source>
</evidence>
<feature type="signal peptide" evidence="1">
    <location>
        <begin position="1"/>
        <end position="21"/>
    </location>
</feature>
<sequence>MKKILLLSLLFLGTTSTNMLASGEISNSGYFSNSSECFYEVTVTNPYGIVLIRYSEWLDEQTLESRLQELYAMYRDCDVYADLKKCL</sequence>
<evidence type="ECO:0000256" key="1">
    <source>
        <dbReference type="SAM" id="SignalP"/>
    </source>
</evidence>
<name>A0A1H6XQ10_9FLAO</name>
<evidence type="ECO:0000313" key="3">
    <source>
        <dbReference type="Proteomes" id="UP000183077"/>
    </source>
</evidence>
<dbReference type="GeneID" id="82258385"/>
<gene>
    <name evidence="2" type="ORF">SAMN04488018_12250</name>
</gene>
<proteinExistence type="predicted"/>
<dbReference type="AlphaFoldDB" id="A0A1H6XQ10"/>
<dbReference type="EMBL" id="FNYS01000022">
    <property type="protein sequence ID" value="SEJ29674.1"/>
    <property type="molecule type" value="Genomic_DNA"/>
</dbReference>
<reference evidence="2 3" key="1">
    <citation type="submission" date="2016-10" db="EMBL/GenBank/DDBJ databases">
        <authorList>
            <person name="de Groot N.N."/>
        </authorList>
    </citation>
    <scope>NUCLEOTIDE SEQUENCE [LARGE SCALE GENOMIC DNA]</scope>
    <source>
        <strain evidence="2 3">DSM 23048</strain>
    </source>
</reference>
<organism evidence="2 3">
    <name type="scientific">Myroides marinus</name>
    <dbReference type="NCBI Taxonomy" id="703342"/>
    <lineage>
        <taxon>Bacteria</taxon>
        <taxon>Pseudomonadati</taxon>
        <taxon>Bacteroidota</taxon>
        <taxon>Flavobacteriia</taxon>
        <taxon>Flavobacteriales</taxon>
        <taxon>Flavobacteriaceae</taxon>
        <taxon>Myroides</taxon>
    </lineage>
</organism>
<feature type="chain" id="PRO_5010321916" evidence="1">
    <location>
        <begin position="22"/>
        <end position="87"/>
    </location>
</feature>